<proteinExistence type="predicted"/>
<name>A0A1T4P1M6_9FIRM</name>
<evidence type="ECO:0000256" key="1">
    <source>
        <dbReference type="SAM" id="Phobius"/>
    </source>
</evidence>
<reference evidence="2 3" key="1">
    <citation type="submission" date="2017-02" db="EMBL/GenBank/DDBJ databases">
        <authorList>
            <person name="Peterson S.W."/>
        </authorList>
    </citation>
    <scope>NUCLEOTIDE SEQUENCE [LARGE SCALE GENOMIC DNA]</scope>
    <source>
        <strain evidence="2 3">DSM 15102</strain>
    </source>
</reference>
<protein>
    <recommendedName>
        <fullName evidence="4">Zn-finger containing protein</fullName>
    </recommendedName>
</protein>
<organism evidence="2 3">
    <name type="scientific">Garciella nitratireducens DSM 15102</name>
    <dbReference type="NCBI Taxonomy" id="1121911"/>
    <lineage>
        <taxon>Bacteria</taxon>
        <taxon>Bacillati</taxon>
        <taxon>Bacillota</taxon>
        <taxon>Clostridia</taxon>
        <taxon>Eubacteriales</taxon>
        <taxon>Eubacteriaceae</taxon>
        <taxon>Garciella</taxon>
    </lineage>
</organism>
<dbReference type="RefSeq" id="WP_087679257.1">
    <property type="nucleotide sequence ID" value="NZ_FUWV01000014.1"/>
</dbReference>
<feature type="transmembrane region" description="Helical" evidence="1">
    <location>
        <begin position="12"/>
        <end position="33"/>
    </location>
</feature>
<sequence>MNWLQKFMYGRYGWDALSIGLIVVYFIFIFIYQITLLKIFYVLSLFFIIYALFRIFSKNHTKRYHENAKFLKFWNPIQNWFKNKYLYFKGKKTYRYYKCPKCRQTLRIPKGSGKVIIRCPKCNIKFTKRVK</sequence>
<accession>A0A1T4P1M6</accession>
<dbReference type="Proteomes" id="UP000196365">
    <property type="component" value="Unassembled WGS sequence"/>
</dbReference>
<keyword evidence="1" id="KW-0812">Transmembrane</keyword>
<keyword evidence="1" id="KW-0472">Membrane</keyword>
<keyword evidence="1" id="KW-1133">Transmembrane helix</keyword>
<dbReference type="EMBL" id="FUWV01000014">
    <property type="protein sequence ID" value="SJZ85510.1"/>
    <property type="molecule type" value="Genomic_DNA"/>
</dbReference>
<evidence type="ECO:0000313" key="2">
    <source>
        <dbReference type="EMBL" id="SJZ85510.1"/>
    </source>
</evidence>
<dbReference type="AlphaFoldDB" id="A0A1T4P1M6"/>
<gene>
    <name evidence="2" type="ORF">SAMN02745973_01896</name>
</gene>
<evidence type="ECO:0000313" key="3">
    <source>
        <dbReference type="Proteomes" id="UP000196365"/>
    </source>
</evidence>
<dbReference type="OrthoDB" id="3174166at2"/>
<evidence type="ECO:0008006" key="4">
    <source>
        <dbReference type="Google" id="ProtNLM"/>
    </source>
</evidence>
<keyword evidence="3" id="KW-1185">Reference proteome</keyword>
<feature type="transmembrane region" description="Helical" evidence="1">
    <location>
        <begin position="39"/>
        <end position="56"/>
    </location>
</feature>